<evidence type="ECO:0000313" key="2">
    <source>
        <dbReference type="Proteomes" id="UP000713479"/>
    </source>
</evidence>
<reference evidence="1" key="1">
    <citation type="submission" date="2019-04" db="EMBL/GenBank/DDBJ databases">
        <title>Evolution of Biomass-Degrading Anaerobic Consortia Revealed by Metagenomics.</title>
        <authorList>
            <person name="Peng X."/>
        </authorList>
    </citation>
    <scope>NUCLEOTIDE SEQUENCE</scope>
    <source>
        <strain evidence="1">SIG13</strain>
    </source>
</reference>
<accession>A0A8T3VF53</accession>
<dbReference type="PROSITE" id="PS51257">
    <property type="entry name" value="PROKAR_LIPOPROTEIN"/>
    <property type="match status" value="1"/>
</dbReference>
<name>A0A8T3VF53_9EURY</name>
<proteinExistence type="predicted"/>
<dbReference type="Proteomes" id="UP000713479">
    <property type="component" value="Unassembled WGS sequence"/>
</dbReference>
<dbReference type="AlphaFoldDB" id="A0A8T3VF53"/>
<gene>
    <name evidence="1" type="ORF">E7Z74_01280</name>
</gene>
<dbReference type="EMBL" id="SUTF01000002">
    <property type="protein sequence ID" value="MBE6509893.1"/>
    <property type="molecule type" value="Genomic_DNA"/>
</dbReference>
<comment type="caution">
    <text evidence="1">The sequence shown here is derived from an EMBL/GenBank/DDBJ whole genome shotgun (WGS) entry which is preliminary data.</text>
</comment>
<sequence>MNFKGVLFLLLVSSLLIGSACAASVNDFKVDDTYKSIYGGEYYSVYTNGNQDAGVCIYKNVNDDIYEHRENDDVLDHVIHHDGREYTYGDDDMAISKNADNTIKFTDYDHGTQGVSEVVGQDGNQFIVVFWAKNSSGLDSAKLMSMLNDFNKNNNVSPVAF</sequence>
<protein>
    <submittedName>
        <fullName evidence="1">Uncharacterized protein</fullName>
    </submittedName>
</protein>
<evidence type="ECO:0000313" key="1">
    <source>
        <dbReference type="EMBL" id="MBE6509893.1"/>
    </source>
</evidence>
<organism evidence="1 2">
    <name type="scientific">Methanobrevibacter millerae</name>
    <dbReference type="NCBI Taxonomy" id="230361"/>
    <lineage>
        <taxon>Archaea</taxon>
        <taxon>Methanobacteriati</taxon>
        <taxon>Methanobacteriota</taxon>
        <taxon>Methanomada group</taxon>
        <taxon>Methanobacteria</taxon>
        <taxon>Methanobacteriales</taxon>
        <taxon>Methanobacteriaceae</taxon>
        <taxon>Methanobrevibacter</taxon>
    </lineage>
</organism>